<dbReference type="AlphaFoldDB" id="A0A839TB14"/>
<keyword evidence="3" id="KW-1185">Reference proteome</keyword>
<dbReference type="PROSITE" id="PS00197">
    <property type="entry name" value="2FE2S_FER_1"/>
    <property type="match status" value="1"/>
</dbReference>
<comment type="caution">
    <text evidence="2">The sequence shown here is derived from an EMBL/GenBank/DDBJ whole genome shotgun (WGS) entry which is preliminary data.</text>
</comment>
<evidence type="ECO:0000313" key="3">
    <source>
        <dbReference type="Proteomes" id="UP000588111"/>
    </source>
</evidence>
<dbReference type="InterPro" id="IPR036010">
    <property type="entry name" value="2Fe-2S_ferredoxin-like_sf"/>
</dbReference>
<proteinExistence type="predicted"/>
<dbReference type="Pfam" id="PF00111">
    <property type="entry name" value="Fer2"/>
    <property type="match status" value="1"/>
</dbReference>
<dbReference type="InterPro" id="IPR001041">
    <property type="entry name" value="2Fe-2S_ferredoxin-type"/>
</dbReference>
<name>A0A839TB14_9GAMM</name>
<dbReference type="Proteomes" id="UP000588111">
    <property type="component" value="Unassembled WGS sequence"/>
</dbReference>
<accession>A0A839TB14</accession>
<protein>
    <submittedName>
        <fullName evidence="2">Ferredoxin</fullName>
    </submittedName>
</protein>
<dbReference type="GO" id="GO:0051537">
    <property type="term" value="F:2 iron, 2 sulfur cluster binding"/>
    <property type="evidence" value="ECO:0007669"/>
    <property type="project" value="InterPro"/>
</dbReference>
<dbReference type="Gene3D" id="3.10.20.30">
    <property type="match status" value="1"/>
</dbReference>
<dbReference type="NCBIfam" id="NF007985">
    <property type="entry name" value="PRK10713.1"/>
    <property type="match status" value="1"/>
</dbReference>
<evidence type="ECO:0000313" key="2">
    <source>
        <dbReference type="EMBL" id="MBB3105646.1"/>
    </source>
</evidence>
<dbReference type="RefSeq" id="WP_183617826.1">
    <property type="nucleotide sequence ID" value="NZ_CAJHAH010000004.1"/>
</dbReference>
<gene>
    <name evidence="2" type="ORF">FHS24_000137</name>
</gene>
<organism evidence="2 3">
    <name type="scientific">Psychrobacter luti</name>
    <dbReference type="NCBI Taxonomy" id="198481"/>
    <lineage>
        <taxon>Bacteria</taxon>
        <taxon>Pseudomonadati</taxon>
        <taxon>Pseudomonadota</taxon>
        <taxon>Gammaproteobacteria</taxon>
        <taxon>Moraxellales</taxon>
        <taxon>Moraxellaceae</taxon>
        <taxon>Psychrobacter</taxon>
    </lineage>
</organism>
<dbReference type="CDD" id="cd00207">
    <property type="entry name" value="fer2"/>
    <property type="match status" value="1"/>
</dbReference>
<reference evidence="2 3" key="1">
    <citation type="submission" date="2020-08" db="EMBL/GenBank/DDBJ databases">
        <title>Genomic Encyclopedia of Type Strains, Phase III (KMG-III): the genomes of soil and plant-associated and newly described type strains.</title>
        <authorList>
            <person name="Whitman W."/>
        </authorList>
    </citation>
    <scope>NUCLEOTIDE SEQUENCE [LARGE SCALE GENOMIC DNA]</scope>
    <source>
        <strain evidence="2 3">CECT 5885</strain>
    </source>
</reference>
<sequence>MTWVMTSKKQFYLHDDESLLDGLLRTGHDINYQCKEGYCGSCRIKRIASSHVIDYPFEPLAMIEKDEILPCCCRVQGVIYINDESFAK</sequence>
<dbReference type="SUPFAM" id="SSF54292">
    <property type="entry name" value="2Fe-2S ferredoxin-like"/>
    <property type="match status" value="1"/>
</dbReference>
<feature type="domain" description="2Fe-2S ferredoxin-type" evidence="1">
    <location>
        <begin position="8"/>
        <end position="76"/>
    </location>
</feature>
<dbReference type="InterPro" id="IPR012675">
    <property type="entry name" value="Beta-grasp_dom_sf"/>
</dbReference>
<dbReference type="EMBL" id="JACHXL010000001">
    <property type="protein sequence ID" value="MBB3105646.1"/>
    <property type="molecule type" value="Genomic_DNA"/>
</dbReference>
<dbReference type="InterPro" id="IPR006058">
    <property type="entry name" value="2Fe2S_fd_BS"/>
</dbReference>
<evidence type="ECO:0000259" key="1">
    <source>
        <dbReference type="Pfam" id="PF00111"/>
    </source>
</evidence>